<accession>A0A1G1UXL0</accession>
<dbReference type="InterPro" id="IPR001650">
    <property type="entry name" value="Helicase_C-like"/>
</dbReference>
<keyword evidence="6 15" id="KW-0347">Helicase</keyword>
<dbReference type="GO" id="GO:0005524">
    <property type="term" value="F:ATP binding"/>
    <property type="evidence" value="ECO:0007669"/>
    <property type="project" value="UniProtKB-KW"/>
</dbReference>
<evidence type="ECO:0000256" key="2">
    <source>
        <dbReference type="ARBA" id="ARBA00017846"/>
    </source>
</evidence>
<reference evidence="18 19" key="1">
    <citation type="journal article" date="2016" name="Nat. Commun.">
        <title>Thousands of microbial genomes shed light on interconnected biogeochemical processes in an aquifer system.</title>
        <authorList>
            <person name="Anantharaman K."/>
            <person name="Brown C.T."/>
            <person name="Hug L.A."/>
            <person name="Sharon I."/>
            <person name="Castelle C.J."/>
            <person name="Probst A.J."/>
            <person name="Thomas B.C."/>
            <person name="Singh A."/>
            <person name="Wilkins M.J."/>
            <person name="Karaoz U."/>
            <person name="Brodie E.L."/>
            <person name="Williams K.H."/>
            <person name="Hubbard S.S."/>
            <person name="Banfield J.F."/>
        </authorList>
    </citation>
    <scope>NUCLEOTIDE SEQUENCE [LARGE SCALE GENOMIC DNA]</scope>
</reference>
<dbReference type="InterPro" id="IPR012340">
    <property type="entry name" value="NA-bd_OB-fold"/>
</dbReference>
<evidence type="ECO:0000256" key="8">
    <source>
        <dbReference type="ARBA" id="ARBA00023125"/>
    </source>
</evidence>
<sequence length="682" mass="76256">MELSTPISSLPGIGTYFTYKLKKVGVETIGDLINYIPARYQDFSLITQISTIQPGEKVTIQGQILEIKNIYTRTGKKIQQAVISDGQQTIGATWFNQPYLVKSLPPGTQISLSGRVEAFGRKKSIVAPQWEKLTPYDKLSTLHTGRLVPIYAETEGLSSKWLRAKIAQVLPLAIDEIKDPLPDQTLKKYNLLPFAKSLTIAHFPKTLEEAERARRRIAFNELFELQLKSLVRKKQWKEEKVAHGFVLDEEKIRQFLNNLPFELTRSQHKAGREILQGLTREVPMNRLLEGDVGSGKTVVAALACFVAHLNGYQSAVMAPTQILATQHYKTLSILLEPFDIKVRLLVGGAQRSPLKGDTSKGCSVVIGTHTLVQKSVAFERLGFVVIDEQHRFGVRQRAILSEKADAGRSPHILTMTATPIPRTVALAAYGDLDLSTLDELPVGRTPIKTWVVPPQKREGAYNWIREHVKNTDEQAFIVCPLIDESEKEGFKTVKAATAEFEQLSKRVFPDLRLNLLHGKIKGRQKDEIMDKMKRGEVDILIATPVVEVGIDMPNATIMMIEAAERFGLAQLHQLRGRVGRGNKQSYCLLFTESASQSTLKRLKSLEKTLSGRELAELDLELRGPGEMYGIAQHGFPELKVASFSDYELIKASHEAAEELLESVDSHLVLKQLVENTTYIAPN</sequence>
<evidence type="ECO:0000259" key="16">
    <source>
        <dbReference type="PROSITE" id="PS51192"/>
    </source>
</evidence>
<evidence type="ECO:0000256" key="3">
    <source>
        <dbReference type="ARBA" id="ARBA00022741"/>
    </source>
</evidence>
<dbReference type="NCBIfam" id="TIGR00643">
    <property type="entry name" value="recG"/>
    <property type="match status" value="1"/>
</dbReference>
<evidence type="ECO:0000256" key="12">
    <source>
        <dbReference type="ARBA" id="ARBA00034617"/>
    </source>
</evidence>
<comment type="catalytic activity">
    <reaction evidence="12 15">
        <text>Couples ATP hydrolysis with the unwinding of duplex DNA by translocating in the 3'-5' direction.</text>
        <dbReference type="EC" id="5.6.2.4"/>
    </reaction>
</comment>
<keyword evidence="9 15" id="KW-0233">DNA recombination</keyword>
<evidence type="ECO:0000256" key="14">
    <source>
        <dbReference type="ARBA" id="ARBA00048988"/>
    </source>
</evidence>
<dbReference type="Gene3D" id="2.40.50.140">
    <property type="entry name" value="Nucleic acid-binding proteins"/>
    <property type="match status" value="1"/>
</dbReference>
<dbReference type="EMBL" id="MHBW01000035">
    <property type="protein sequence ID" value="OGY07846.1"/>
    <property type="molecule type" value="Genomic_DNA"/>
</dbReference>
<dbReference type="CDD" id="cd04488">
    <property type="entry name" value="RecG_wedge_OBF"/>
    <property type="match status" value="1"/>
</dbReference>
<dbReference type="SMART" id="SM00490">
    <property type="entry name" value="HELICc"/>
    <property type="match status" value="1"/>
</dbReference>
<evidence type="ECO:0000256" key="11">
    <source>
        <dbReference type="ARBA" id="ARBA00023235"/>
    </source>
</evidence>
<dbReference type="CDD" id="cd17992">
    <property type="entry name" value="DEXHc_RecG"/>
    <property type="match status" value="1"/>
</dbReference>
<dbReference type="Proteomes" id="UP000177967">
    <property type="component" value="Unassembled WGS sequence"/>
</dbReference>
<dbReference type="NCBIfam" id="NF008165">
    <property type="entry name" value="PRK10917.1-3"/>
    <property type="match status" value="1"/>
</dbReference>
<dbReference type="PROSITE" id="PS51192">
    <property type="entry name" value="HELICASE_ATP_BIND_1"/>
    <property type="match status" value="1"/>
</dbReference>
<keyword evidence="5 15" id="KW-0378">Hydrolase</keyword>
<dbReference type="GO" id="GO:0043138">
    <property type="term" value="F:3'-5' DNA helicase activity"/>
    <property type="evidence" value="ECO:0007669"/>
    <property type="project" value="UniProtKB-EC"/>
</dbReference>
<keyword evidence="7 15" id="KW-0067">ATP-binding</keyword>
<keyword evidence="8" id="KW-0238">DNA-binding</keyword>
<gene>
    <name evidence="18" type="ORF">A2782_01745</name>
</gene>
<dbReference type="InterPro" id="IPR027417">
    <property type="entry name" value="P-loop_NTPase"/>
</dbReference>
<dbReference type="SUPFAM" id="SSF52540">
    <property type="entry name" value="P-loop containing nucleoside triphosphate hydrolases"/>
    <property type="match status" value="2"/>
</dbReference>
<keyword evidence="4 15" id="KW-0227">DNA damage</keyword>
<dbReference type="GO" id="GO:0006310">
    <property type="term" value="P:DNA recombination"/>
    <property type="evidence" value="ECO:0007669"/>
    <property type="project" value="UniProtKB-UniRule"/>
</dbReference>
<evidence type="ECO:0000313" key="19">
    <source>
        <dbReference type="Proteomes" id="UP000177967"/>
    </source>
</evidence>
<evidence type="ECO:0000313" key="18">
    <source>
        <dbReference type="EMBL" id="OGY07846.1"/>
    </source>
</evidence>
<evidence type="ECO:0000259" key="17">
    <source>
        <dbReference type="PROSITE" id="PS51194"/>
    </source>
</evidence>
<comment type="function">
    <text evidence="15">Plays a critical role in recombination and DNA repair. Helps process Holliday junction intermediates to mature products by catalyzing branch migration. Has replication fork regression activity, unwinds stalled or blocked replication forks to make a HJ that can be resolved. Has a DNA unwinding activity characteristic of a DNA helicase with 3'-5' polarity.</text>
</comment>
<evidence type="ECO:0000256" key="9">
    <source>
        <dbReference type="ARBA" id="ARBA00023172"/>
    </source>
</evidence>
<dbReference type="PROSITE" id="PS51194">
    <property type="entry name" value="HELICASE_CTER"/>
    <property type="match status" value="1"/>
</dbReference>
<dbReference type="GO" id="GO:0006281">
    <property type="term" value="P:DNA repair"/>
    <property type="evidence" value="ECO:0007669"/>
    <property type="project" value="UniProtKB-UniRule"/>
</dbReference>
<dbReference type="InterPro" id="IPR033454">
    <property type="entry name" value="RecG_wedge"/>
</dbReference>
<organism evidence="18 19">
    <name type="scientific">Candidatus Blackburnbacteria bacterium RIFCSPHIGHO2_01_FULL_43_15b</name>
    <dbReference type="NCBI Taxonomy" id="1797513"/>
    <lineage>
        <taxon>Bacteria</taxon>
        <taxon>Candidatus Blackburniibacteriota</taxon>
    </lineage>
</organism>
<dbReference type="NCBIfam" id="NF008168">
    <property type="entry name" value="PRK10917.2-2"/>
    <property type="match status" value="1"/>
</dbReference>
<dbReference type="SUPFAM" id="SSF50249">
    <property type="entry name" value="Nucleic acid-binding proteins"/>
    <property type="match status" value="1"/>
</dbReference>
<comment type="caution">
    <text evidence="18">The sequence shown here is derived from an EMBL/GenBank/DDBJ whole genome shotgun (WGS) entry which is preliminary data.</text>
</comment>
<evidence type="ECO:0000256" key="7">
    <source>
        <dbReference type="ARBA" id="ARBA00022840"/>
    </source>
</evidence>
<dbReference type="Pfam" id="PF00271">
    <property type="entry name" value="Helicase_C"/>
    <property type="match status" value="1"/>
</dbReference>
<comment type="catalytic activity">
    <reaction evidence="14 15">
        <text>ATP + H2O = ADP + phosphate + H(+)</text>
        <dbReference type="Rhea" id="RHEA:13065"/>
        <dbReference type="ChEBI" id="CHEBI:15377"/>
        <dbReference type="ChEBI" id="CHEBI:15378"/>
        <dbReference type="ChEBI" id="CHEBI:30616"/>
        <dbReference type="ChEBI" id="CHEBI:43474"/>
        <dbReference type="ChEBI" id="CHEBI:456216"/>
        <dbReference type="EC" id="5.6.2.4"/>
    </reaction>
</comment>
<dbReference type="GO" id="GO:0003677">
    <property type="term" value="F:DNA binding"/>
    <property type="evidence" value="ECO:0007669"/>
    <property type="project" value="UniProtKB-KW"/>
</dbReference>
<dbReference type="InterPro" id="IPR014001">
    <property type="entry name" value="Helicase_ATP-bd"/>
</dbReference>
<evidence type="ECO:0000256" key="1">
    <source>
        <dbReference type="ARBA" id="ARBA00007504"/>
    </source>
</evidence>
<evidence type="ECO:0000256" key="10">
    <source>
        <dbReference type="ARBA" id="ARBA00023204"/>
    </source>
</evidence>
<evidence type="ECO:0000256" key="13">
    <source>
        <dbReference type="ARBA" id="ARBA00034808"/>
    </source>
</evidence>
<dbReference type="EC" id="5.6.2.4" evidence="13 15"/>
<dbReference type="SMART" id="SM00487">
    <property type="entry name" value="DEXDc"/>
    <property type="match status" value="1"/>
</dbReference>
<dbReference type="GO" id="GO:0016887">
    <property type="term" value="F:ATP hydrolysis activity"/>
    <property type="evidence" value="ECO:0007669"/>
    <property type="project" value="RHEA"/>
</dbReference>
<dbReference type="AlphaFoldDB" id="A0A1G1UXL0"/>
<feature type="domain" description="Helicase C-terminal" evidence="17">
    <location>
        <begin position="463"/>
        <end position="620"/>
    </location>
</feature>
<dbReference type="Pfam" id="PF00270">
    <property type="entry name" value="DEAD"/>
    <property type="match status" value="1"/>
</dbReference>
<dbReference type="PANTHER" id="PTHR47964:SF1">
    <property type="entry name" value="ATP-DEPENDENT DNA HELICASE HOMOLOG RECG, CHLOROPLASTIC"/>
    <property type="match status" value="1"/>
</dbReference>
<dbReference type="InterPro" id="IPR011545">
    <property type="entry name" value="DEAD/DEAH_box_helicase_dom"/>
</dbReference>
<dbReference type="InterPro" id="IPR004609">
    <property type="entry name" value="ATP-dep_DNA_helicase_RecG"/>
</dbReference>
<evidence type="ECO:0000256" key="4">
    <source>
        <dbReference type="ARBA" id="ARBA00022763"/>
    </source>
</evidence>
<keyword evidence="11" id="KW-0413">Isomerase</keyword>
<evidence type="ECO:0000256" key="15">
    <source>
        <dbReference type="RuleBase" id="RU363016"/>
    </source>
</evidence>
<keyword evidence="3 15" id="KW-0547">Nucleotide-binding</keyword>
<dbReference type="Gene3D" id="3.40.50.300">
    <property type="entry name" value="P-loop containing nucleotide triphosphate hydrolases"/>
    <property type="match status" value="2"/>
</dbReference>
<protein>
    <recommendedName>
        <fullName evidence="2 15">ATP-dependent DNA helicase RecG</fullName>
        <ecNumber evidence="13 15">5.6.2.4</ecNumber>
    </recommendedName>
</protein>
<dbReference type="Pfam" id="PF17191">
    <property type="entry name" value="RecG_wedge"/>
    <property type="match status" value="1"/>
</dbReference>
<name>A0A1G1UXL0_9BACT</name>
<dbReference type="PANTHER" id="PTHR47964">
    <property type="entry name" value="ATP-DEPENDENT DNA HELICASE HOMOLOG RECG, CHLOROPLASTIC"/>
    <property type="match status" value="1"/>
</dbReference>
<evidence type="ECO:0000256" key="5">
    <source>
        <dbReference type="ARBA" id="ARBA00022801"/>
    </source>
</evidence>
<comment type="similarity">
    <text evidence="1 15">Belongs to the helicase family. RecG subfamily.</text>
</comment>
<dbReference type="STRING" id="1797513.A2782_01745"/>
<dbReference type="InterPro" id="IPR047112">
    <property type="entry name" value="RecG/Mfd"/>
</dbReference>
<proteinExistence type="inferred from homology"/>
<keyword evidence="10 15" id="KW-0234">DNA repair</keyword>
<evidence type="ECO:0000256" key="6">
    <source>
        <dbReference type="ARBA" id="ARBA00022806"/>
    </source>
</evidence>
<feature type="domain" description="Helicase ATP-binding" evidence="16">
    <location>
        <begin position="277"/>
        <end position="437"/>
    </location>
</feature>